<protein>
    <recommendedName>
        <fullName evidence="1">GIY-YIG domain-containing protein</fullName>
    </recommendedName>
</protein>
<gene>
    <name evidence="2" type="ORF">XELAEV_18004515mg</name>
</gene>
<dbReference type="CDD" id="cd10442">
    <property type="entry name" value="GIY-YIG_PLEs"/>
    <property type="match status" value="1"/>
</dbReference>
<sequence length="153" mass="17658">MVTTATFKKEQKQRDTFLGSRTSRDEFVHPDTEFTVQLRGHYCCISKYVVYVLTCPCGLIYIGETTQMVKSRISKHKSSINLGNAKLSVSKHFLDLGHSADQLKVMVLEGVPPLKYGGNRELRLKQREVWWVKKINSLEPHVLNRDNDLYLFL</sequence>
<proteinExistence type="predicted"/>
<dbReference type="SUPFAM" id="SSF82771">
    <property type="entry name" value="GIY-YIG endonuclease"/>
    <property type="match status" value="1"/>
</dbReference>
<dbReference type="EMBL" id="KV467254">
    <property type="protein sequence ID" value="OCT56704.1"/>
    <property type="molecule type" value="Genomic_DNA"/>
</dbReference>
<name>A0A974GZL4_XENLA</name>
<reference evidence="2" key="1">
    <citation type="submission" date="2016-05" db="EMBL/GenBank/DDBJ databases">
        <title>WGS assembly of Xenopus laevis.</title>
        <authorList>
            <person name="Session A."/>
            <person name="Uno Y."/>
            <person name="Kwon T."/>
            <person name="Chapman J."/>
            <person name="Toyoda A."/>
            <person name="Takahashi S."/>
            <person name="Fukui A."/>
            <person name="Hikosaka A."/>
            <person name="Putnam N."/>
            <person name="Stites J."/>
            <person name="Van Heeringen S."/>
            <person name="Quigley I."/>
            <person name="Heinz S."/>
            <person name="Hellsten U."/>
            <person name="Lyons J."/>
            <person name="Suzuki A."/>
            <person name="Kondo M."/>
            <person name="Ogino H."/>
            <person name="Ochi H."/>
            <person name="Bogdanovic O."/>
            <person name="Lister R."/>
            <person name="Georgiou G."/>
            <person name="Paranjpe S."/>
            <person name="Van Kruijsbergen I."/>
            <person name="Mozaffari S."/>
            <person name="Shu S."/>
            <person name="Schmutz J."/>
            <person name="Jenkins J."/>
            <person name="Grimwood J."/>
            <person name="Carlson J."/>
            <person name="Mitros T."/>
            <person name="Simakov O."/>
            <person name="Heald R."/>
            <person name="Miller K."/>
            <person name="Haudenschild C."/>
            <person name="Kuroki Y."/>
            <person name="Tanaka T."/>
            <person name="Michiue T."/>
            <person name="Watanabe M."/>
            <person name="Kinoshita T."/>
            <person name="Ohta Y."/>
            <person name="Mawaribuchi S."/>
            <person name="Suzuki Y."/>
            <person name="Haramoto Y."/>
            <person name="Yamamoto T."/>
            <person name="Takagi C."/>
            <person name="Kitzman J."/>
            <person name="Shendure J."/>
            <person name="Nakayama T."/>
            <person name="Izutsu Y."/>
            <person name="Robert J."/>
            <person name="Dichmann D."/>
            <person name="Flajnik M."/>
            <person name="Houston D."/>
            <person name="Marcotte E."/>
            <person name="Wallingford J."/>
            <person name="Ito Y."/>
            <person name="Asashima M."/>
            <person name="Ueno N."/>
            <person name="Matsuda Y."/>
            <person name="Jan Veenstra G."/>
            <person name="Fujiyama A."/>
            <person name="Harland R."/>
            <person name="Taira M."/>
            <person name="Rokhsar D.S."/>
        </authorList>
    </citation>
    <scope>NUCLEOTIDE SEQUENCE</scope>
    <source>
        <strain evidence="2">J</strain>
        <tissue evidence="2">Blood</tissue>
    </source>
</reference>
<evidence type="ECO:0000259" key="1">
    <source>
        <dbReference type="PROSITE" id="PS50164"/>
    </source>
</evidence>
<feature type="domain" description="GIY-YIG" evidence="1">
    <location>
        <begin position="46"/>
        <end position="143"/>
    </location>
</feature>
<dbReference type="Proteomes" id="UP000694892">
    <property type="component" value="Unassembled WGS sequence"/>
</dbReference>
<accession>A0A974GZL4</accession>
<dbReference type="InterPro" id="IPR000305">
    <property type="entry name" value="GIY-YIG_endonuc"/>
</dbReference>
<evidence type="ECO:0000313" key="2">
    <source>
        <dbReference type="EMBL" id="OCT56704.1"/>
    </source>
</evidence>
<organism evidence="2">
    <name type="scientific">Xenopus laevis</name>
    <name type="common">African clawed frog</name>
    <dbReference type="NCBI Taxonomy" id="8355"/>
    <lineage>
        <taxon>Eukaryota</taxon>
        <taxon>Metazoa</taxon>
        <taxon>Chordata</taxon>
        <taxon>Craniata</taxon>
        <taxon>Vertebrata</taxon>
        <taxon>Euteleostomi</taxon>
        <taxon>Amphibia</taxon>
        <taxon>Batrachia</taxon>
        <taxon>Anura</taxon>
        <taxon>Pipoidea</taxon>
        <taxon>Pipidae</taxon>
        <taxon>Xenopodinae</taxon>
        <taxon>Xenopus</taxon>
        <taxon>Xenopus</taxon>
    </lineage>
</organism>
<dbReference type="PROSITE" id="PS50164">
    <property type="entry name" value="GIY_YIG"/>
    <property type="match status" value="1"/>
</dbReference>
<dbReference type="AlphaFoldDB" id="A0A974GZL4"/>
<dbReference type="Pfam" id="PF01541">
    <property type="entry name" value="GIY-YIG"/>
    <property type="match status" value="1"/>
</dbReference>
<dbReference type="InterPro" id="IPR035901">
    <property type="entry name" value="GIY-YIG_endonuc_sf"/>
</dbReference>
<dbReference type="Gene3D" id="3.40.1440.10">
    <property type="entry name" value="GIY-YIG endonuclease"/>
    <property type="match status" value="1"/>
</dbReference>